<feature type="region of interest" description="Disordered" evidence="12">
    <location>
        <begin position="869"/>
        <end position="923"/>
    </location>
</feature>
<dbReference type="InterPro" id="IPR005824">
    <property type="entry name" value="KOW"/>
</dbReference>
<dbReference type="InterPro" id="IPR005100">
    <property type="entry name" value="NGN-domain"/>
</dbReference>
<comment type="subcellular location">
    <subcellularLocation>
        <location evidence="1 11">Nucleus</location>
    </subcellularLocation>
</comment>
<evidence type="ECO:0000256" key="4">
    <source>
        <dbReference type="ARBA" id="ARBA00022491"/>
    </source>
</evidence>
<dbReference type="PANTHER" id="PTHR11125:SF7">
    <property type="entry name" value="TRANSCRIPTION ELONGATION FACTOR SPT5"/>
    <property type="match status" value="1"/>
</dbReference>
<dbReference type="GO" id="GO:0003746">
    <property type="term" value="F:translation elongation factor activity"/>
    <property type="evidence" value="ECO:0007669"/>
    <property type="project" value="UniProtKB-KW"/>
</dbReference>
<keyword evidence="4" id="KW-0678">Repressor</keyword>
<feature type="domain" description="KOW" evidence="14">
    <location>
        <begin position="995"/>
        <end position="1022"/>
    </location>
</feature>
<feature type="compositionally biased region" description="Acidic residues" evidence="12">
    <location>
        <begin position="19"/>
        <end position="31"/>
    </location>
</feature>
<evidence type="ECO:0000256" key="9">
    <source>
        <dbReference type="ARBA" id="ARBA00023163"/>
    </source>
</evidence>
<dbReference type="Pfam" id="PF03439">
    <property type="entry name" value="Spt5-NGN"/>
    <property type="match status" value="1"/>
</dbReference>
<evidence type="ECO:0000256" key="12">
    <source>
        <dbReference type="SAM" id="MobiDB-lite"/>
    </source>
</evidence>
<evidence type="ECO:0000256" key="8">
    <source>
        <dbReference type="ARBA" id="ARBA00023159"/>
    </source>
</evidence>
<feature type="region of interest" description="Disordered" evidence="12">
    <location>
        <begin position="775"/>
        <end position="829"/>
    </location>
</feature>
<dbReference type="Pfam" id="PF23284">
    <property type="entry name" value="KOW2_Spt5"/>
    <property type="match status" value="1"/>
</dbReference>
<dbReference type="InterPro" id="IPR039385">
    <property type="entry name" value="NGN_Euk"/>
</dbReference>
<dbReference type="Pfam" id="PF23042">
    <property type="entry name" value="KOW1_SPT5"/>
    <property type="match status" value="1"/>
</dbReference>
<sequence>MVAGSEEEQDMKRKRTLEGDEEDDDEDEEEQEQYRYGTTKKQRGGQRKKKSRASDFILDEADVGDSDDEEDEDDWEDGAEGREAANQLASLLEKGPTAQEMDSHRRRFAEVMEKDETEIEKYYQDRYKQQAQLEKFTSTGASNEEIAKQRLLPSVKDPSLWMIKCKPGEERASCLHLMRKMVAHLTTGQPLHIVSAVVIDTVKGYIYVEAFKHSHVQEAVIGVSTLRFNAKNQRLIRISEMTDVLKIVKAVPRLKERQWVRIERGIYKDDAAQVEFVDETASSISLRIIPRIDYAHLRDKHRFALEGKKAPPPKKDFRPAAKLFAPEQIKEVGGEYRRDGDMYLFQGGRFTIRGFLIKAFPPTNIQVEEVKPSLAELEAFDDTLDGINFGQVSAELARSTGDVDSVSQRFAQGEFVEVVNGELCHLKGRVIRCEGKRVIVQPDHKVLKEPIEFPADELRKFFKTGDHVRVVRGRYEGDTGLVVRVEANQVVLFSDMAMHEMQVLPEDLQVSTERATGVDRCGQFQWGDLVQIDPQTVGVIVRIERDVLYILTMHDKVVHMKPGAGLKKKDTSRAVTCDSEANQLRVKDFVKVVAGNNSGRQGELKHIFRNYLFLHSKLVPENGGLFVCMSRLVTLTGAGSISSYATPFAAAAGSSSFVASSPRAGPSPIASRVITAGRGGSIVSRPSDVGRNRRDYKLIGKTVKVIHGLYKGHVGVVKDSTDTVAMVELHTNCDTITVARNHICEANPAQPMRSNFGSLPGLYRDWDAPSPFARPSPVNTPCRETTATPHYQDGLTKTPAYGGGWKTPAHDAGSRTPRLGGKTPMHPGLDTPRSGVRFGEELENGPDSPTLATGWGDDDIVADANEQPTADDRFGVAPGDLETTSAFGEETFDPGNVTPHYPGIDYDDEEDKDNSQQTSQGFGGLTIDEAQDAGQSLGSGWLTTDIQVRITHHESSEYLRLDGYVRAVNCGICSLYIPGKDKVVEIAATAVEPILPNRGDRVKVIFGEEREVCGKLLSVDGANAVFVPGDSSAAPKVVPWNYLCRLAPEHL</sequence>
<feature type="domain" description="NusG-like N-terminal" evidence="13">
    <location>
        <begin position="157"/>
        <end position="248"/>
    </location>
</feature>
<evidence type="ECO:0000256" key="7">
    <source>
        <dbReference type="ARBA" id="ARBA00023015"/>
    </source>
</evidence>
<dbReference type="InterPro" id="IPR057934">
    <property type="entry name" value="KOW_Spt5_7"/>
</dbReference>
<dbReference type="CDD" id="cd06082">
    <property type="entry name" value="KOW_Spt5_2"/>
    <property type="match status" value="1"/>
</dbReference>
<dbReference type="InterPro" id="IPR041973">
    <property type="entry name" value="KOW_Spt5_1"/>
</dbReference>
<dbReference type="InterPro" id="IPR041978">
    <property type="entry name" value="KOW_Spt5_5"/>
</dbReference>
<dbReference type="InterPro" id="IPR041980">
    <property type="entry name" value="KOW_Spt5_6_metazoa"/>
</dbReference>
<keyword evidence="9 11" id="KW-0804">Transcription</keyword>
<feature type="domain" description="KOW" evidence="14">
    <location>
        <begin position="253"/>
        <end position="280"/>
    </location>
</feature>
<dbReference type="GO" id="GO:0003729">
    <property type="term" value="F:mRNA binding"/>
    <property type="evidence" value="ECO:0007669"/>
    <property type="project" value="TreeGrafter"/>
</dbReference>
<dbReference type="SUPFAM" id="SSF50104">
    <property type="entry name" value="Translation proteins SH3-like domain"/>
    <property type="match status" value="1"/>
</dbReference>
<keyword evidence="5" id="KW-0597">Phosphoprotein</keyword>
<dbReference type="InterPro" id="IPR041977">
    <property type="entry name" value="KOW_Spt5_4"/>
</dbReference>
<dbReference type="CDD" id="cd06084">
    <property type="entry name" value="KOW_Spt5_4"/>
    <property type="match status" value="1"/>
</dbReference>
<feature type="compositionally biased region" description="Polar residues" evidence="12">
    <location>
        <begin position="777"/>
        <end position="789"/>
    </location>
</feature>
<proteinExistence type="inferred from homology"/>
<dbReference type="CDD" id="cd06083">
    <property type="entry name" value="KOW_Spt5_3"/>
    <property type="match status" value="1"/>
</dbReference>
<dbReference type="InterPro" id="IPR041976">
    <property type="entry name" value="KOW_Spt5_3"/>
</dbReference>
<keyword evidence="16" id="KW-1185">Reference proteome</keyword>
<dbReference type="CDD" id="cd06081">
    <property type="entry name" value="KOW_Spt5_1"/>
    <property type="match status" value="1"/>
</dbReference>
<dbReference type="InterPro" id="IPR036735">
    <property type="entry name" value="NGN_dom_sf"/>
</dbReference>
<dbReference type="Pfam" id="PF23291">
    <property type="entry name" value="KOW4_SPT5"/>
    <property type="match status" value="1"/>
</dbReference>
<accession>A0A1W0WQQ8</accession>
<dbReference type="CDD" id="cd06085">
    <property type="entry name" value="KOW_Spt5_5"/>
    <property type="match status" value="1"/>
</dbReference>
<keyword evidence="10 11" id="KW-0539">Nucleus</keyword>
<keyword evidence="8" id="KW-0010">Activator</keyword>
<dbReference type="AlphaFoldDB" id="A0A1W0WQQ8"/>
<dbReference type="Gene3D" id="3.30.70.940">
    <property type="entry name" value="NusG, N-terminal domain"/>
    <property type="match status" value="1"/>
</dbReference>
<feature type="region of interest" description="Disordered" evidence="12">
    <location>
        <begin position="1"/>
        <end position="78"/>
    </location>
</feature>
<dbReference type="EMBL" id="MTYJ01000059">
    <property type="protein sequence ID" value="OQV17540.1"/>
    <property type="molecule type" value="Genomic_DNA"/>
</dbReference>
<dbReference type="InterPro" id="IPR041975">
    <property type="entry name" value="KOW_Spt5_2"/>
</dbReference>
<evidence type="ECO:0000256" key="1">
    <source>
        <dbReference type="ARBA" id="ARBA00004123"/>
    </source>
</evidence>
<feature type="domain" description="KOW" evidence="14">
    <location>
        <begin position="696"/>
        <end position="723"/>
    </location>
</feature>
<dbReference type="Pfam" id="PF23290">
    <property type="entry name" value="KOW5_SPT5"/>
    <property type="match status" value="1"/>
</dbReference>
<keyword evidence="7" id="KW-0805">Transcription regulation</keyword>
<dbReference type="Pfam" id="PF23287">
    <property type="entry name" value="KOW7_SPT5"/>
    <property type="match status" value="1"/>
</dbReference>
<dbReference type="InterPro" id="IPR008991">
    <property type="entry name" value="Translation_prot_SH3-like_sf"/>
</dbReference>
<dbReference type="OrthoDB" id="28901at2759"/>
<evidence type="ECO:0000256" key="6">
    <source>
        <dbReference type="ARBA" id="ARBA00022737"/>
    </source>
</evidence>
<organism evidence="15 16">
    <name type="scientific">Hypsibius exemplaris</name>
    <name type="common">Freshwater tardigrade</name>
    <dbReference type="NCBI Taxonomy" id="2072580"/>
    <lineage>
        <taxon>Eukaryota</taxon>
        <taxon>Metazoa</taxon>
        <taxon>Ecdysozoa</taxon>
        <taxon>Tardigrada</taxon>
        <taxon>Eutardigrada</taxon>
        <taxon>Parachela</taxon>
        <taxon>Hypsibioidea</taxon>
        <taxon>Hypsibiidae</taxon>
        <taxon>Hypsibius</taxon>
    </lineage>
</organism>
<dbReference type="InterPro" id="IPR057936">
    <property type="entry name" value="KOWx_Spt5"/>
</dbReference>
<dbReference type="Proteomes" id="UP000192578">
    <property type="component" value="Unassembled WGS sequence"/>
</dbReference>
<feature type="compositionally biased region" description="Acidic residues" evidence="12">
    <location>
        <begin position="57"/>
        <end position="78"/>
    </location>
</feature>
<evidence type="ECO:0000256" key="10">
    <source>
        <dbReference type="ARBA" id="ARBA00023242"/>
    </source>
</evidence>
<dbReference type="GO" id="GO:0006368">
    <property type="term" value="P:transcription elongation by RNA polymerase II"/>
    <property type="evidence" value="ECO:0007669"/>
    <property type="project" value="TreeGrafter"/>
</dbReference>
<keyword evidence="6" id="KW-0677">Repeat</keyword>
<dbReference type="GO" id="GO:0032784">
    <property type="term" value="P:regulation of DNA-templated transcription elongation"/>
    <property type="evidence" value="ECO:0007669"/>
    <property type="project" value="InterPro"/>
</dbReference>
<comment type="similarity">
    <text evidence="2 11">Belongs to the SPT5 family.</text>
</comment>
<feature type="domain" description="KOW" evidence="14">
    <location>
        <begin position="461"/>
        <end position="488"/>
    </location>
</feature>
<comment type="caution">
    <text evidence="15">The sequence shown here is derived from an EMBL/GenBank/DDBJ whole genome shotgun (WGS) entry which is preliminary data.</text>
</comment>
<dbReference type="SMART" id="SM00739">
    <property type="entry name" value="KOW"/>
    <property type="match status" value="6"/>
</dbReference>
<dbReference type="FunFam" id="2.30.30.30:FF:000016">
    <property type="entry name" value="Transcription elongation factor SPT5"/>
    <property type="match status" value="1"/>
</dbReference>
<evidence type="ECO:0000313" key="16">
    <source>
        <dbReference type="Proteomes" id="UP000192578"/>
    </source>
</evidence>
<dbReference type="InterPro" id="IPR017071">
    <property type="entry name" value="TF_Spt5_eukaryote"/>
</dbReference>
<dbReference type="Pfam" id="PF23288">
    <property type="entry name" value="KOW6_SPT5"/>
    <property type="match status" value="1"/>
</dbReference>
<keyword evidence="15" id="KW-0648">Protein biosynthesis</keyword>
<feature type="compositionally biased region" description="Basic residues" evidence="12">
    <location>
        <begin position="38"/>
        <end position="51"/>
    </location>
</feature>
<dbReference type="CDD" id="cd09888">
    <property type="entry name" value="NGN_Euk"/>
    <property type="match status" value="1"/>
</dbReference>
<dbReference type="InterPro" id="IPR022581">
    <property type="entry name" value="Spt5_N"/>
</dbReference>
<dbReference type="InterPro" id="IPR039659">
    <property type="entry name" value="SPT5"/>
</dbReference>
<dbReference type="InterPro" id="IPR014722">
    <property type="entry name" value="Rib_uL2_dom2"/>
</dbReference>
<dbReference type="Pfam" id="PF11942">
    <property type="entry name" value="Spt5_N"/>
    <property type="match status" value="1"/>
</dbReference>
<dbReference type="SMART" id="SM00738">
    <property type="entry name" value="NGN"/>
    <property type="match status" value="1"/>
</dbReference>
<dbReference type="GO" id="GO:0032044">
    <property type="term" value="C:DSIF complex"/>
    <property type="evidence" value="ECO:0007669"/>
    <property type="project" value="TreeGrafter"/>
</dbReference>
<dbReference type="Pfam" id="PF23037">
    <property type="entry name" value="KOWx_SPT5"/>
    <property type="match status" value="1"/>
</dbReference>
<protein>
    <recommendedName>
        <fullName evidence="3 11">Transcription elongation factor SPT5</fullName>
    </recommendedName>
</protein>
<dbReference type="PIRSF" id="PIRSF036945">
    <property type="entry name" value="Spt5"/>
    <property type="match status" value="1"/>
</dbReference>
<evidence type="ECO:0000256" key="5">
    <source>
        <dbReference type="ARBA" id="ARBA00022553"/>
    </source>
</evidence>
<feature type="domain" description="KOW" evidence="14">
    <location>
        <begin position="583"/>
        <end position="610"/>
    </location>
</feature>
<evidence type="ECO:0000259" key="13">
    <source>
        <dbReference type="SMART" id="SM00738"/>
    </source>
</evidence>
<dbReference type="FunFam" id="3.30.70.940:FF:000005">
    <property type="entry name" value="Transcription elongation factor SPT5"/>
    <property type="match status" value="1"/>
</dbReference>
<evidence type="ECO:0000256" key="2">
    <source>
        <dbReference type="ARBA" id="ARBA00006956"/>
    </source>
</evidence>
<evidence type="ECO:0000313" key="15">
    <source>
        <dbReference type="EMBL" id="OQV17540.1"/>
    </source>
</evidence>
<feature type="domain" description="KOW" evidence="14">
    <location>
        <begin position="409"/>
        <end position="436"/>
    </location>
</feature>
<dbReference type="InterPro" id="IPR006645">
    <property type="entry name" value="NGN-like_dom"/>
</dbReference>
<dbReference type="GO" id="GO:0006357">
    <property type="term" value="P:regulation of transcription by RNA polymerase II"/>
    <property type="evidence" value="ECO:0007669"/>
    <property type="project" value="InterPro"/>
</dbReference>
<dbReference type="PANTHER" id="PTHR11125">
    <property type="entry name" value="SUPPRESSOR OF TY 5"/>
    <property type="match status" value="1"/>
</dbReference>
<evidence type="ECO:0000256" key="3">
    <source>
        <dbReference type="ARBA" id="ARBA00020181"/>
    </source>
</evidence>
<keyword evidence="15" id="KW-0251">Elongation factor</keyword>
<evidence type="ECO:0000259" key="14">
    <source>
        <dbReference type="SMART" id="SM00739"/>
    </source>
</evidence>
<dbReference type="Gene3D" id="2.30.30.30">
    <property type="match status" value="3"/>
</dbReference>
<name>A0A1W0WQQ8_HYPEX</name>
<reference evidence="16" key="1">
    <citation type="submission" date="2017-01" db="EMBL/GenBank/DDBJ databases">
        <title>Comparative genomics of anhydrobiosis in the tardigrade Hypsibius dujardini.</title>
        <authorList>
            <person name="Yoshida Y."/>
            <person name="Koutsovoulos G."/>
            <person name="Laetsch D."/>
            <person name="Stevens L."/>
            <person name="Kumar S."/>
            <person name="Horikawa D."/>
            <person name="Ishino K."/>
            <person name="Komine S."/>
            <person name="Tomita M."/>
            <person name="Blaxter M."/>
            <person name="Arakawa K."/>
        </authorList>
    </citation>
    <scope>NUCLEOTIDE SEQUENCE [LARGE SCALE GENOMIC DNA]</scope>
    <source>
        <strain evidence="16">Z151</strain>
    </source>
</reference>
<evidence type="ECO:0000256" key="11">
    <source>
        <dbReference type="PIRNR" id="PIRNR036945"/>
    </source>
</evidence>
<dbReference type="Pfam" id="PF00467">
    <property type="entry name" value="KOW"/>
    <property type="match status" value="1"/>
</dbReference>
<gene>
    <name evidence="15" type="ORF">BV898_08312</name>
</gene>